<accession>A0A383DQT3</accession>
<gene>
    <name evidence="1" type="ORF">METZ01_LOCUS499726</name>
</gene>
<evidence type="ECO:0000313" key="1">
    <source>
        <dbReference type="EMBL" id="SVE46872.1"/>
    </source>
</evidence>
<name>A0A383DQT3_9ZZZZ</name>
<sequence>MKSTPPGPEIYRCFTRRQLISGTAVGNPVHLLYQIS</sequence>
<feature type="non-terminal residue" evidence="1">
    <location>
        <position position="36"/>
    </location>
</feature>
<proteinExistence type="predicted"/>
<reference evidence="1" key="1">
    <citation type="submission" date="2018-05" db="EMBL/GenBank/DDBJ databases">
        <authorList>
            <person name="Lanie J.A."/>
            <person name="Ng W.-L."/>
            <person name="Kazmierczak K.M."/>
            <person name="Andrzejewski T.M."/>
            <person name="Davidsen T.M."/>
            <person name="Wayne K.J."/>
            <person name="Tettelin H."/>
            <person name="Glass J.I."/>
            <person name="Rusch D."/>
            <person name="Podicherti R."/>
            <person name="Tsui H.-C.T."/>
            <person name="Winkler M.E."/>
        </authorList>
    </citation>
    <scope>NUCLEOTIDE SEQUENCE</scope>
</reference>
<dbReference type="EMBL" id="UINC01219418">
    <property type="protein sequence ID" value="SVE46872.1"/>
    <property type="molecule type" value="Genomic_DNA"/>
</dbReference>
<organism evidence="1">
    <name type="scientific">marine metagenome</name>
    <dbReference type="NCBI Taxonomy" id="408172"/>
    <lineage>
        <taxon>unclassified sequences</taxon>
        <taxon>metagenomes</taxon>
        <taxon>ecological metagenomes</taxon>
    </lineage>
</organism>
<protein>
    <submittedName>
        <fullName evidence="1">Uncharacterized protein</fullName>
    </submittedName>
</protein>
<dbReference type="AlphaFoldDB" id="A0A383DQT3"/>